<evidence type="ECO:0000256" key="1">
    <source>
        <dbReference type="SAM" id="MobiDB-lite"/>
    </source>
</evidence>
<evidence type="ECO:0000313" key="3">
    <source>
        <dbReference type="Proteomes" id="UP000316759"/>
    </source>
</evidence>
<sequence>MCTARSAEIAFNGLGQMSTTVDMTVFPRGSQVTSCAQVNQNSRMSLDSLYAKSGASLAIQACSSDENAPTIAFIAKVFWTDKSALSAGRAPRSNPGPRPPEIPVIRSTKESAVSETKSNDPDLIVTDTDTQKPNLETTARMALLRSPLLAANPFADVEFVALARIFSGRVFPGQRLFVLGPKFDGRKVRGIFTVFYSRCSFSLLFIVTF</sequence>
<dbReference type="Gene3D" id="2.40.30.10">
    <property type="entry name" value="Translation factors"/>
    <property type="match status" value="1"/>
</dbReference>
<comment type="caution">
    <text evidence="2">The sequence shown here is derived from an EMBL/GenBank/DDBJ whole genome shotgun (WGS) entry which is preliminary data.</text>
</comment>
<keyword evidence="3" id="KW-1185">Reference proteome</keyword>
<dbReference type="EMBL" id="SUNJ01004365">
    <property type="protein sequence ID" value="TPP64495.1"/>
    <property type="molecule type" value="Genomic_DNA"/>
</dbReference>
<feature type="region of interest" description="Disordered" evidence="1">
    <location>
        <begin position="86"/>
        <end position="122"/>
    </location>
</feature>
<dbReference type="STRING" id="46835.A0A504YV55"/>
<evidence type="ECO:0000313" key="2">
    <source>
        <dbReference type="EMBL" id="TPP64495.1"/>
    </source>
</evidence>
<dbReference type="Proteomes" id="UP000316759">
    <property type="component" value="Unassembled WGS sequence"/>
</dbReference>
<protein>
    <submittedName>
        <fullName evidence="2">Uncharacterized protein</fullName>
    </submittedName>
</protein>
<accession>A0A504YV55</accession>
<dbReference type="AlphaFoldDB" id="A0A504YV55"/>
<dbReference type="InterPro" id="IPR009000">
    <property type="entry name" value="Transl_B-barrel_sf"/>
</dbReference>
<gene>
    <name evidence="2" type="ORF">FGIG_11749</name>
</gene>
<dbReference type="OrthoDB" id="364892at2759"/>
<reference evidence="2 3" key="1">
    <citation type="submission" date="2019-04" db="EMBL/GenBank/DDBJ databases">
        <title>Annotation for the trematode Fasciola gigantica.</title>
        <authorList>
            <person name="Choi Y.-J."/>
        </authorList>
    </citation>
    <scope>NUCLEOTIDE SEQUENCE [LARGE SCALE GENOMIC DNA]</scope>
    <source>
        <strain evidence="2">Uganda_cow_1</strain>
    </source>
</reference>
<organism evidence="2 3">
    <name type="scientific">Fasciola gigantica</name>
    <name type="common">Giant liver fluke</name>
    <dbReference type="NCBI Taxonomy" id="46835"/>
    <lineage>
        <taxon>Eukaryota</taxon>
        <taxon>Metazoa</taxon>
        <taxon>Spiralia</taxon>
        <taxon>Lophotrochozoa</taxon>
        <taxon>Platyhelminthes</taxon>
        <taxon>Trematoda</taxon>
        <taxon>Digenea</taxon>
        <taxon>Plagiorchiida</taxon>
        <taxon>Echinostomata</taxon>
        <taxon>Echinostomatoidea</taxon>
        <taxon>Fasciolidae</taxon>
        <taxon>Fasciola</taxon>
    </lineage>
</organism>
<dbReference type="SUPFAM" id="SSF50447">
    <property type="entry name" value="Translation proteins"/>
    <property type="match status" value="1"/>
</dbReference>
<proteinExistence type="predicted"/>
<name>A0A504YV55_FASGI</name>